<accession>A0AB39M9H0</accession>
<dbReference type="GO" id="GO:0005975">
    <property type="term" value="P:carbohydrate metabolic process"/>
    <property type="evidence" value="ECO:0007669"/>
    <property type="project" value="InterPro"/>
</dbReference>
<organism evidence="4">
    <name type="scientific">Streptomyces sp. R08</name>
    <dbReference type="NCBI Taxonomy" id="3238624"/>
    <lineage>
        <taxon>Bacteria</taxon>
        <taxon>Bacillati</taxon>
        <taxon>Actinomycetota</taxon>
        <taxon>Actinomycetes</taxon>
        <taxon>Kitasatosporales</taxon>
        <taxon>Streptomycetaceae</taxon>
        <taxon>Streptomyces</taxon>
    </lineage>
</organism>
<feature type="domain" description="Non-reducing end beta-L-arabinofuranosidase-like GH127 middle" evidence="2">
    <location>
        <begin position="432"/>
        <end position="519"/>
    </location>
</feature>
<dbReference type="PANTHER" id="PTHR43465">
    <property type="entry name" value="DUF1680 DOMAIN PROTEIN (AFU_ORTHOLOGUE AFUA_1G08910)"/>
    <property type="match status" value="1"/>
</dbReference>
<proteinExistence type="predicted"/>
<feature type="domain" description="Non-reducing end beta-L-arabinofuranosidase-like GH127 catalytic" evidence="1">
    <location>
        <begin position="26"/>
        <end position="419"/>
    </location>
</feature>
<sequence length="646" mass="71000">MNAVNIGPVHLSRDATSALRPAARARIDSGFWAERRRTNAEVSISQGPRLLEEAGNLDNLRAAAEGNDATRGFAGDFQFQDSDVYKWLEAACWQLADAPDPELAAEVQQIVDLIAAAQSVDGYLQTYYQLGGGKPWTELGWGHELYCAGHLMQAAVAHHRATGGHQLLDVARRFADHIESVFGPGKQVDAVCGHPEIETALIELYRSTEEKRYLDLARYFLDRRGQGTLAAGADRGHDRDPGPEYWQDHTPVHQADEVVGHAVRQLYLLAGAADLAAESGDIELRHALERLWQDMASRKTYLTGGVGARHDWESFGDAHELPTDRAYTETCAAIASVQFSWRMALLTGEARYSDLIERTLFNGFLGGVGLDGRTWLYVNPLHRRAHPHERPGDQAADRTPWFRCACCPPNAMRLLASLPRYMASTDADGLQLHQYATGTFGSDDFTVRVATGYPWHGSVDVIVDNAPTTERTLSLRLPVWCTRHGLTVNGTPVSAQAQRGWLRVTRHFRRGDTVRLDLALPPRLTRPGPRVDAVRGCLAIERGPLVYCLEQADQPGGLDPDAVVLNPAAPLREQVRPDLLGGLTTVVATGSVLPPDEPGWWPYSPHGTKPPRVVGPVVLTAVPYYAWAHRGPGAMRVWVPTVAAEQ</sequence>
<dbReference type="GO" id="GO:0016787">
    <property type="term" value="F:hydrolase activity"/>
    <property type="evidence" value="ECO:0007669"/>
    <property type="project" value="UniProtKB-KW"/>
</dbReference>
<dbReference type="Pfam" id="PF20737">
    <property type="entry name" value="Glyco_hydro127C"/>
    <property type="match status" value="1"/>
</dbReference>
<feature type="domain" description="Non-reducing end beta-L-arabinofuranosidase-like GH127 C-terminal" evidence="3">
    <location>
        <begin position="522"/>
        <end position="640"/>
    </location>
</feature>
<evidence type="ECO:0000259" key="2">
    <source>
        <dbReference type="Pfam" id="PF20736"/>
    </source>
</evidence>
<dbReference type="Pfam" id="PF07944">
    <property type="entry name" value="Beta-AFase-like_GH127_cat"/>
    <property type="match status" value="1"/>
</dbReference>
<dbReference type="SUPFAM" id="SSF48208">
    <property type="entry name" value="Six-hairpin glycosidases"/>
    <property type="match status" value="1"/>
</dbReference>
<name>A0AB39M9H0_9ACTN</name>
<dbReference type="InterPro" id="IPR049174">
    <property type="entry name" value="Beta-AFase-like"/>
</dbReference>
<dbReference type="EMBL" id="CP163431">
    <property type="protein sequence ID" value="XDQ02669.1"/>
    <property type="molecule type" value="Genomic_DNA"/>
</dbReference>
<dbReference type="InterPro" id="IPR008928">
    <property type="entry name" value="6-hairpin_glycosidase_sf"/>
</dbReference>
<dbReference type="InterPro" id="IPR049049">
    <property type="entry name" value="Beta-AFase-like_GH127_C"/>
</dbReference>
<dbReference type="InterPro" id="IPR012878">
    <property type="entry name" value="Beta-AFase-like_GH127_cat"/>
</dbReference>
<evidence type="ECO:0000259" key="3">
    <source>
        <dbReference type="Pfam" id="PF20737"/>
    </source>
</evidence>
<dbReference type="Pfam" id="PF20736">
    <property type="entry name" value="Glyco_hydro127M"/>
    <property type="match status" value="1"/>
</dbReference>
<gene>
    <name evidence="4" type="ORF">AB5J58_21900</name>
</gene>
<dbReference type="RefSeq" id="WP_369188778.1">
    <property type="nucleotide sequence ID" value="NZ_CP163431.1"/>
</dbReference>
<dbReference type="PANTHER" id="PTHR43465:SF2">
    <property type="entry name" value="DUF1680 DOMAIN PROTEIN (AFU_ORTHOLOGUE AFUA_1G08910)"/>
    <property type="match status" value="1"/>
</dbReference>
<keyword evidence="4" id="KW-0378">Hydrolase</keyword>
<dbReference type="InterPro" id="IPR049046">
    <property type="entry name" value="Beta-AFase-like_GH127_middle"/>
</dbReference>
<reference evidence="4" key="1">
    <citation type="submission" date="2024-07" db="EMBL/GenBank/DDBJ databases">
        <authorList>
            <person name="Yu S.T."/>
        </authorList>
    </citation>
    <scope>NUCLEOTIDE SEQUENCE</scope>
    <source>
        <strain evidence="4">R08</strain>
    </source>
</reference>
<evidence type="ECO:0000313" key="4">
    <source>
        <dbReference type="EMBL" id="XDQ02669.1"/>
    </source>
</evidence>
<evidence type="ECO:0000259" key="1">
    <source>
        <dbReference type="Pfam" id="PF07944"/>
    </source>
</evidence>
<protein>
    <submittedName>
        <fullName evidence="4">Glycoside hydrolase family 127 protein</fullName>
    </submittedName>
</protein>
<dbReference type="AlphaFoldDB" id="A0AB39M9H0"/>